<organism evidence="1 2">
    <name type="scientific">Actinoallomurus iriomotensis</name>
    <dbReference type="NCBI Taxonomy" id="478107"/>
    <lineage>
        <taxon>Bacteria</taxon>
        <taxon>Bacillati</taxon>
        <taxon>Actinomycetota</taxon>
        <taxon>Actinomycetes</taxon>
        <taxon>Streptosporangiales</taxon>
        <taxon>Thermomonosporaceae</taxon>
        <taxon>Actinoallomurus</taxon>
    </lineage>
</organism>
<evidence type="ECO:0000313" key="1">
    <source>
        <dbReference type="EMBL" id="GLY82057.1"/>
    </source>
</evidence>
<gene>
    <name evidence="1" type="ORF">Airi01_103240</name>
</gene>
<dbReference type="Proteomes" id="UP001165135">
    <property type="component" value="Unassembled WGS sequence"/>
</dbReference>
<evidence type="ECO:0000313" key="2">
    <source>
        <dbReference type="Proteomes" id="UP001165135"/>
    </source>
</evidence>
<dbReference type="EMBL" id="BSTJ01000029">
    <property type="protein sequence ID" value="GLY82057.1"/>
    <property type="molecule type" value="Genomic_DNA"/>
</dbReference>
<reference evidence="1" key="1">
    <citation type="submission" date="2023-03" db="EMBL/GenBank/DDBJ databases">
        <title>Actinoallomurus iriomotensis NBRC 103681.</title>
        <authorList>
            <person name="Ichikawa N."/>
            <person name="Sato H."/>
            <person name="Tonouchi N."/>
        </authorList>
    </citation>
    <scope>NUCLEOTIDE SEQUENCE</scope>
    <source>
        <strain evidence="1">NBRC 103681</strain>
    </source>
</reference>
<accession>A0A9W6VWX9</accession>
<sequence>MPEGFTAISVTPEARDRLRALSFALTGRMQKRVSMSAAILAAVAVAENHPDEMDSALNPNGESE</sequence>
<name>A0A9W6VWX9_9ACTN</name>
<comment type="caution">
    <text evidence="1">The sequence shown here is derived from an EMBL/GenBank/DDBJ whole genome shotgun (WGS) entry which is preliminary data.</text>
</comment>
<protein>
    <submittedName>
        <fullName evidence="1">Uncharacterized protein</fullName>
    </submittedName>
</protein>
<proteinExistence type="predicted"/>
<dbReference type="AlphaFoldDB" id="A0A9W6VWX9"/>
<dbReference type="RefSeq" id="WP_285637409.1">
    <property type="nucleotide sequence ID" value="NZ_BSTJ01000029.1"/>
</dbReference>